<keyword evidence="1" id="KW-0812">Transmembrane</keyword>
<dbReference type="RefSeq" id="WP_166530728.1">
    <property type="nucleotide sequence ID" value="NZ_JAGSOT010000054.1"/>
</dbReference>
<proteinExistence type="predicted"/>
<feature type="transmembrane region" description="Helical" evidence="1">
    <location>
        <begin position="143"/>
        <end position="162"/>
    </location>
</feature>
<evidence type="ECO:0000313" key="2">
    <source>
        <dbReference type="EMBL" id="MBR7797443.1"/>
    </source>
</evidence>
<dbReference type="EMBL" id="JAGSOT010000054">
    <property type="protein sequence ID" value="MBR7797443.1"/>
    <property type="molecule type" value="Genomic_DNA"/>
</dbReference>
<name>A0A941E0C0_9BACI</name>
<feature type="transmembrane region" description="Helical" evidence="1">
    <location>
        <begin position="6"/>
        <end position="27"/>
    </location>
</feature>
<reference evidence="2" key="1">
    <citation type="submission" date="2021-04" db="EMBL/GenBank/DDBJ databases">
        <title>Isolation and polyphasic classification of algal microorganism.</title>
        <authorList>
            <person name="Wang S."/>
        </authorList>
    </citation>
    <scope>NUCLEOTIDE SEQUENCE</scope>
    <source>
        <strain evidence="2">720a</strain>
    </source>
</reference>
<evidence type="ECO:0000313" key="3">
    <source>
        <dbReference type="Proteomes" id="UP000675284"/>
    </source>
</evidence>
<evidence type="ECO:0000256" key="1">
    <source>
        <dbReference type="SAM" id="Phobius"/>
    </source>
</evidence>
<keyword evidence="3" id="KW-1185">Reference proteome</keyword>
<accession>A0A941E0C0</accession>
<feature type="transmembrane region" description="Helical" evidence="1">
    <location>
        <begin position="115"/>
        <end position="137"/>
    </location>
</feature>
<gene>
    <name evidence="2" type="ORF">KCX74_15520</name>
</gene>
<keyword evidence="1" id="KW-0472">Membrane</keyword>
<feature type="transmembrane region" description="Helical" evidence="1">
    <location>
        <begin position="39"/>
        <end position="65"/>
    </location>
</feature>
<keyword evidence="1" id="KW-1133">Transmembrane helix</keyword>
<feature type="transmembrane region" description="Helical" evidence="1">
    <location>
        <begin position="85"/>
        <end position="103"/>
    </location>
</feature>
<protein>
    <submittedName>
        <fullName evidence="2">Uncharacterized protein</fullName>
    </submittedName>
</protein>
<dbReference type="Proteomes" id="UP000675284">
    <property type="component" value="Unassembled WGS sequence"/>
</dbReference>
<organism evidence="2 3">
    <name type="scientific">Virgibacillus salarius</name>
    <dbReference type="NCBI Taxonomy" id="447199"/>
    <lineage>
        <taxon>Bacteria</taxon>
        <taxon>Bacillati</taxon>
        <taxon>Bacillota</taxon>
        <taxon>Bacilli</taxon>
        <taxon>Bacillales</taxon>
        <taxon>Bacillaceae</taxon>
        <taxon>Virgibacillus</taxon>
    </lineage>
</organism>
<sequence>MIKIIVLFFSIFVPIAVVFFWFMTYQTKKEEKEQEQEPFYIKIITSSAISFILTLVLMFFIFIVFGSATFANSLLNLDLDIKRMLLISIVIVGYSLVLDHFFFNIIKYIIGINYMLLITISIIRFLIFLSIGLFFSLNYNTNIILACAFVILLLLVDIYNVTSKKKND</sequence>
<comment type="caution">
    <text evidence="2">The sequence shown here is derived from an EMBL/GenBank/DDBJ whole genome shotgun (WGS) entry which is preliminary data.</text>
</comment>
<dbReference type="AlphaFoldDB" id="A0A941E0C0"/>